<dbReference type="InterPro" id="IPR016181">
    <property type="entry name" value="Acyl_CoA_acyltransferase"/>
</dbReference>
<reference evidence="4 5" key="2">
    <citation type="submission" date="2024-06" db="EMBL/GenBank/DDBJ databases">
        <title>Thioclava kandeliae sp. nov. from a rhizosphere soil sample of Kandelia candel in a mangrove.</title>
        <authorList>
            <person name="Mu T."/>
        </authorList>
    </citation>
    <scope>NUCLEOTIDE SEQUENCE [LARGE SCALE GENOMIC DNA]</scope>
    <source>
        <strain evidence="4 5">CPCC 100088</strain>
    </source>
</reference>
<keyword evidence="5" id="KW-1185">Reference proteome</keyword>
<dbReference type="RefSeq" id="WP_339112011.1">
    <property type="nucleotide sequence ID" value="NZ_JAYWLC010000011.1"/>
</dbReference>
<gene>
    <name evidence="4" type="ORF">VSX56_13510</name>
</gene>
<dbReference type="PROSITE" id="PS51186">
    <property type="entry name" value="GNAT"/>
    <property type="match status" value="1"/>
</dbReference>
<name>A0ABV1SJ64_9RHOB</name>
<sequence>MITILREHPVQENLALLHKRHFDAMHADTPPGSIHMLPPDALAAPQIRFFVMREEGRAIGMGAWNRHGPDLAELKSMHVLYEERGRGLARMMLRHLLADVAEAGIREVRLETGAQASFQVARSLYETEGFTRCAPFADYTLDPMSVYMALSLPVAVKT</sequence>
<evidence type="ECO:0000256" key="2">
    <source>
        <dbReference type="ARBA" id="ARBA00023315"/>
    </source>
</evidence>
<feature type="domain" description="N-acetyltransferase" evidence="3">
    <location>
        <begin position="2"/>
        <end position="153"/>
    </location>
</feature>
<organism evidence="4 5">
    <name type="scientific">Thioclava kandeliae</name>
    <dbReference type="NCBI Taxonomy" id="3070818"/>
    <lineage>
        <taxon>Bacteria</taxon>
        <taxon>Pseudomonadati</taxon>
        <taxon>Pseudomonadota</taxon>
        <taxon>Alphaproteobacteria</taxon>
        <taxon>Rhodobacterales</taxon>
        <taxon>Paracoccaceae</taxon>
        <taxon>Thioclava</taxon>
    </lineage>
</organism>
<comment type="caution">
    <text evidence="4">The sequence shown here is derived from an EMBL/GenBank/DDBJ whole genome shotgun (WGS) entry which is preliminary data.</text>
</comment>
<dbReference type="PANTHER" id="PTHR43877:SF5">
    <property type="entry name" value="BLL8307 PROTEIN"/>
    <property type="match status" value="1"/>
</dbReference>
<dbReference type="InterPro" id="IPR000182">
    <property type="entry name" value="GNAT_dom"/>
</dbReference>
<dbReference type="Gene3D" id="3.40.630.30">
    <property type="match status" value="1"/>
</dbReference>
<dbReference type="PANTHER" id="PTHR43877">
    <property type="entry name" value="AMINOALKYLPHOSPHONATE N-ACETYLTRANSFERASE-RELATED-RELATED"/>
    <property type="match status" value="1"/>
</dbReference>
<dbReference type="Proteomes" id="UP001438953">
    <property type="component" value="Unassembled WGS sequence"/>
</dbReference>
<dbReference type="SUPFAM" id="SSF55729">
    <property type="entry name" value="Acyl-CoA N-acyltransferases (Nat)"/>
    <property type="match status" value="1"/>
</dbReference>
<dbReference type="EMBL" id="JAYWLC010000011">
    <property type="protein sequence ID" value="MER5172790.1"/>
    <property type="molecule type" value="Genomic_DNA"/>
</dbReference>
<dbReference type="Pfam" id="PF00583">
    <property type="entry name" value="Acetyltransf_1"/>
    <property type="match status" value="1"/>
</dbReference>
<dbReference type="CDD" id="cd04301">
    <property type="entry name" value="NAT_SF"/>
    <property type="match status" value="1"/>
</dbReference>
<evidence type="ECO:0000259" key="3">
    <source>
        <dbReference type="PROSITE" id="PS51186"/>
    </source>
</evidence>
<evidence type="ECO:0000256" key="1">
    <source>
        <dbReference type="ARBA" id="ARBA00022679"/>
    </source>
</evidence>
<proteinExistence type="predicted"/>
<dbReference type="InterPro" id="IPR050832">
    <property type="entry name" value="Bact_Acetyltransf"/>
</dbReference>
<accession>A0ABV1SJ64</accession>
<dbReference type="GO" id="GO:0016746">
    <property type="term" value="F:acyltransferase activity"/>
    <property type="evidence" value="ECO:0007669"/>
    <property type="project" value="UniProtKB-KW"/>
</dbReference>
<keyword evidence="2 4" id="KW-0012">Acyltransferase</keyword>
<evidence type="ECO:0000313" key="5">
    <source>
        <dbReference type="Proteomes" id="UP001438953"/>
    </source>
</evidence>
<evidence type="ECO:0000313" key="4">
    <source>
        <dbReference type="EMBL" id="MER5172790.1"/>
    </source>
</evidence>
<keyword evidence="1 4" id="KW-0808">Transferase</keyword>
<dbReference type="EC" id="2.3.1.-" evidence="4"/>
<protein>
    <submittedName>
        <fullName evidence="4">GNAT family N-acetyltransferase</fullName>
        <ecNumber evidence="4">2.3.1.-</ecNumber>
    </submittedName>
</protein>
<reference evidence="4 5" key="1">
    <citation type="submission" date="2024-01" db="EMBL/GenBank/DDBJ databases">
        <authorList>
            <person name="Deng Y."/>
            <person name="Su J."/>
        </authorList>
    </citation>
    <scope>NUCLEOTIDE SEQUENCE [LARGE SCALE GENOMIC DNA]</scope>
    <source>
        <strain evidence="4 5">CPCC 100088</strain>
    </source>
</reference>